<evidence type="ECO:0008006" key="3">
    <source>
        <dbReference type="Google" id="ProtNLM"/>
    </source>
</evidence>
<name>A0ABD3F018_9STRA</name>
<dbReference type="Proteomes" id="UP001632037">
    <property type="component" value="Unassembled WGS sequence"/>
</dbReference>
<sequence>MASVLQPSSTVVVGGLARLTPMNLMPERYSRHMQTVTKLKQIRSALVSSANGSYTVDVYTPSHSTSRIPTSFKAATKGQHLDAHMDKKYSDFMRLRDELYMTCNESHSTMDCPFCSEVAHMLLLGAVLPGSVMTLVLSQHQQTKAVQRFVDSLLQLAASCPIVDSDACPCQEQLPQQLFTFLFGESDTLA</sequence>
<comment type="caution">
    <text evidence="1">The sequence shown here is derived from an EMBL/GenBank/DDBJ whole genome shotgun (WGS) entry which is preliminary data.</text>
</comment>
<gene>
    <name evidence="1" type="ORF">V7S43_015173</name>
</gene>
<dbReference type="AlphaFoldDB" id="A0ABD3F018"/>
<evidence type="ECO:0000313" key="1">
    <source>
        <dbReference type="EMBL" id="KAL3659871.1"/>
    </source>
</evidence>
<dbReference type="EMBL" id="JBIMZQ010000044">
    <property type="protein sequence ID" value="KAL3659871.1"/>
    <property type="molecule type" value="Genomic_DNA"/>
</dbReference>
<accession>A0ABD3F018</accession>
<evidence type="ECO:0000313" key="2">
    <source>
        <dbReference type="Proteomes" id="UP001632037"/>
    </source>
</evidence>
<reference evidence="1 2" key="1">
    <citation type="submission" date="2024-09" db="EMBL/GenBank/DDBJ databases">
        <title>Genome sequencing and assembly of Phytophthora oleae, isolate VK10A, causative agent of rot of olive drupes.</title>
        <authorList>
            <person name="Conti Taguali S."/>
            <person name="Riolo M."/>
            <person name="La Spada F."/>
            <person name="Cacciola S.O."/>
            <person name="Dionisio G."/>
        </authorList>
    </citation>
    <scope>NUCLEOTIDE SEQUENCE [LARGE SCALE GENOMIC DNA]</scope>
    <source>
        <strain evidence="1 2">VK10A</strain>
    </source>
</reference>
<keyword evidence="2" id="KW-1185">Reference proteome</keyword>
<organism evidence="1 2">
    <name type="scientific">Phytophthora oleae</name>
    <dbReference type="NCBI Taxonomy" id="2107226"/>
    <lineage>
        <taxon>Eukaryota</taxon>
        <taxon>Sar</taxon>
        <taxon>Stramenopiles</taxon>
        <taxon>Oomycota</taxon>
        <taxon>Peronosporomycetes</taxon>
        <taxon>Peronosporales</taxon>
        <taxon>Peronosporaceae</taxon>
        <taxon>Phytophthora</taxon>
    </lineage>
</organism>
<proteinExistence type="predicted"/>
<protein>
    <recommendedName>
        <fullName evidence="3">PX domain-containing protein</fullName>
    </recommendedName>
</protein>